<keyword evidence="4 7" id="KW-0812">Transmembrane</keyword>
<dbReference type="EMBL" id="CP000860">
    <property type="protein sequence ID" value="ACA60579.1"/>
    <property type="molecule type" value="Genomic_DNA"/>
</dbReference>
<feature type="transmembrane region" description="Helical" evidence="7">
    <location>
        <begin position="59"/>
        <end position="78"/>
    </location>
</feature>
<gene>
    <name evidence="10" type="ordered locus">Daud_2090</name>
</gene>
<proteinExistence type="inferred from homology"/>
<feature type="domain" description="YetF C-terminal" evidence="8">
    <location>
        <begin position="82"/>
        <end position="214"/>
    </location>
</feature>
<evidence type="ECO:0000256" key="4">
    <source>
        <dbReference type="ARBA" id="ARBA00022692"/>
    </source>
</evidence>
<dbReference type="eggNOG" id="COG2323">
    <property type="taxonomic scope" value="Bacteria"/>
</dbReference>
<dbReference type="RefSeq" id="WP_012303154.1">
    <property type="nucleotide sequence ID" value="NC_010424.1"/>
</dbReference>
<feature type="domain" description="YetF-like N-terminal transmembrane" evidence="9">
    <location>
        <begin position="5"/>
        <end position="77"/>
    </location>
</feature>
<keyword evidence="5 7" id="KW-1133">Transmembrane helix</keyword>
<evidence type="ECO:0000259" key="9">
    <source>
        <dbReference type="Pfam" id="PF20730"/>
    </source>
</evidence>
<dbReference type="STRING" id="477974.Daud_2090"/>
<reference evidence="11" key="1">
    <citation type="submission" date="2007-10" db="EMBL/GenBank/DDBJ databases">
        <title>Complete sequence of chromosome of Desulforudis audaxviator MP104C.</title>
        <authorList>
            <person name="Copeland A."/>
            <person name="Lucas S."/>
            <person name="Lapidus A."/>
            <person name="Barry K."/>
            <person name="Glavina del Rio T."/>
            <person name="Dalin E."/>
            <person name="Tice H."/>
            <person name="Bruce D."/>
            <person name="Pitluck S."/>
            <person name="Lowry S.R."/>
            <person name="Larimer F."/>
            <person name="Land M.L."/>
            <person name="Hauser L."/>
            <person name="Kyrpides N."/>
            <person name="Ivanova N.N."/>
            <person name="Richardson P."/>
        </authorList>
    </citation>
    <scope>NUCLEOTIDE SEQUENCE [LARGE SCALE GENOMIC DNA]</scope>
    <source>
        <strain evidence="11">MP104C</strain>
    </source>
</reference>
<evidence type="ECO:0000256" key="7">
    <source>
        <dbReference type="SAM" id="Phobius"/>
    </source>
</evidence>
<dbReference type="KEGG" id="dau:Daud_2090"/>
<reference evidence="10 11" key="2">
    <citation type="journal article" date="2008" name="Science">
        <title>Environmental genomics reveals a single-species ecosystem deep within Earth.</title>
        <authorList>
            <person name="Chivian D."/>
            <person name="Brodie E.L."/>
            <person name="Alm E.J."/>
            <person name="Culley D.E."/>
            <person name="Dehal P.S."/>
            <person name="Desantis T.Z."/>
            <person name="Gihring T.M."/>
            <person name="Lapidus A."/>
            <person name="Lin L.H."/>
            <person name="Lowry S.R."/>
            <person name="Moser D.P."/>
            <person name="Richardson P.M."/>
            <person name="Southam G."/>
            <person name="Wanger G."/>
            <person name="Pratt L.M."/>
            <person name="Andersen G.L."/>
            <person name="Hazen T.C."/>
            <person name="Brockman F.J."/>
            <person name="Arkin A.P."/>
            <person name="Onstott T.C."/>
        </authorList>
    </citation>
    <scope>NUCLEOTIDE SEQUENCE [LARGE SCALE GENOMIC DNA]</scope>
    <source>
        <strain evidence="10 11">MP104C</strain>
    </source>
</reference>
<accession>B1I6B2</accession>
<evidence type="ECO:0000259" key="8">
    <source>
        <dbReference type="Pfam" id="PF04239"/>
    </source>
</evidence>
<evidence type="ECO:0000256" key="6">
    <source>
        <dbReference type="ARBA" id="ARBA00023136"/>
    </source>
</evidence>
<organism evidence="10 11">
    <name type="scientific">Desulforudis audaxviator (strain MP104C)</name>
    <dbReference type="NCBI Taxonomy" id="477974"/>
    <lineage>
        <taxon>Bacteria</taxon>
        <taxon>Bacillati</taxon>
        <taxon>Bacillota</taxon>
        <taxon>Clostridia</taxon>
        <taxon>Thermoanaerobacterales</taxon>
        <taxon>Candidatus Desulforudaceae</taxon>
        <taxon>Candidatus Desulforudis</taxon>
    </lineage>
</organism>
<protein>
    <recommendedName>
        <fullName evidence="12">DUF421 domain-containing protein</fullName>
    </recommendedName>
</protein>
<evidence type="ECO:0000256" key="1">
    <source>
        <dbReference type="ARBA" id="ARBA00004651"/>
    </source>
</evidence>
<evidence type="ECO:0000256" key="3">
    <source>
        <dbReference type="ARBA" id="ARBA00022475"/>
    </source>
</evidence>
<keyword evidence="6 7" id="KW-0472">Membrane</keyword>
<dbReference type="InterPro" id="IPR048454">
    <property type="entry name" value="YetF_N"/>
</dbReference>
<dbReference type="Pfam" id="PF04239">
    <property type="entry name" value="DUF421"/>
    <property type="match status" value="1"/>
</dbReference>
<evidence type="ECO:0000313" key="11">
    <source>
        <dbReference type="Proteomes" id="UP000008544"/>
    </source>
</evidence>
<keyword evidence="3" id="KW-1003">Cell membrane</keyword>
<dbReference type="AlphaFoldDB" id="B1I6B2"/>
<dbReference type="PANTHER" id="PTHR34582:SF7">
    <property type="entry name" value="UPF0702 TRANSMEMBRANE PROTEIN YDFS"/>
    <property type="match status" value="1"/>
</dbReference>
<comment type="subcellular location">
    <subcellularLocation>
        <location evidence="1">Cell membrane</location>
        <topology evidence="1">Multi-pass membrane protein</topology>
    </subcellularLocation>
</comment>
<name>B1I6B2_DESAP</name>
<dbReference type="HOGENOM" id="CLU_077149_0_2_9"/>
<dbReference type="InterPro" id="IPR007353">
    <property type="entry name" value="DUF421"/>
</dbReference>
<evidence type="ECO:0000256" key="2">
    <source>
        <dbReference type="ARBA" id="ARBA00006448"/>
    </source>
</evidence>
<evidence type="ECO:0008006" key="12">
    <source>
        <dbReference type="Google" id="ProtNLM"/>
    </source>
</evidence>
<comment type="similarity">
    <text evidence="2">Belongs to the UPF0702 family.</text>
</comment>
<sequence>MNPFLEIVIRAVGAFIAVILITRLVGKSQIGQLTVTDFVNGIVIGSIAAALAIDIRSPASFYFLALAVFSGLTLFLEWSTMKSRPVRKILEDEPTVVVHNGKILETKMRNMRYHLDDLMMQLRSKGVFNIADVEFAVLEPNGEMSVQLKSQKRPVTPADLQLPTRYEGMPSELIVDGTVIEQNLIQNNLDEEWLYRELEKQGVRSSEEVMYASLDSEGKLYVDLKEDAIEHYTDITDKVPDKIPQ</sequence>
<feature type="transmembrane region" description="Helical" evidence="7">
    <location>
        <begin position="7"/>
        <end position="26"/>
    </location>
</feature>
<dbReference type="Pfam" id="PF20730">
    <property type="entry name" value="YetF_N"/>
    <property type="match status" value="1"/>
</dbReference>
<dbReference type="GO" id="GO:0005886">
    <property type="term" value="C:plasma membrane"/>
    <property type="evidence" value="ECO:0007669"/>
    <property type="project" value="UniProtKB-SubCell"/>
</dbReference>
<evidence type="ECO:0000313" key="10">
    <source>
        <dbReference type="EMBL" id="ACA60579.1"/>
    </source>
</evidence>
<evidence type="ECO:0000256" key="5">
    <source>
        <dbReference type="ARBA" id="ARBA00022989"/>
    </source>
</evidence>
<dbReference type="OrthoDB" id="1682423at2"/>
<dbReference type="InterPro" id="IPR023090">
    <property type="entry name" value="UPF0702_alpha/beta_dom_sf"/>
</dbReference>
<dbReference type="PANTHER" id="PTHR34582">
    <property type="entry name" value="UPF0702 TRANSMEMBRANE PROTEIN YCAP"/>
    <property type="match status" value="1"/>
</dbReference>
<dbReference type="Proteomes" id="UP000008544">
    <property type="component" value="Chromosome"/>
</dbReference>
<keyword evidence="11" id="KW-1185">Reference proteome</keyword>
<dbReference type="Gene3D" id="3.30.240.20">
    <property type="entry name" value="bsu07140 like domains"/>
    <property type="match status" value="2"/>
</dbReference>
<feature type="transmembrane region" description="Helical" evidence="7">
    <location>
        <begin position="33"/>
        <end position="53"/>
    </location>
</feature>